<protein>
    <submittedName>
        <fullName evidence="2">Acylneuraminate cytidylyltransferase</fullName>
    </submittedName>
</protein>
<dbReference type="AlphaFoldDB" id="A0A250KV95"/>
<keyword evidence="3" id="KW-1185">Reference proteome</keyword>
<dbReference type="InterPro" id="IPR003329">
    <property type="entry name" value="Cytidylyl_trans"/>
</dbReference>
<evidence type="ECO:0000313" key="3">
    <source>
        <dbReference type="Proteomes" id="UP000266313"/>
    </source>
</evidence>
<dbReference type="RefSeq" id="WP_119630208.1">
    <property type="nucleotide sequence ID" value="NZ_AP017928.1"/>
</dbReference>
<keyword evidence="2" id="KW-0548">Nucleotidyltransferase</keyword>
<evidence type="ECO:0000313" key="2">
    <source>
        <dbReference type="EMBL" id="BBA34901.1"/>
    </source>
</evidence>
<dbReference type="PANTHER" id="PTHR42866:SF1">
    <property type="entry name" value="SPORE COAT POLYSACCHARIDE BIOSYNTHESIS PROTEIN SPSF"/>
    <property type="match status" value="1"/>
</dbReference>
<dbReference type="KEGG" id="mmai:sS8_2958"/>
<dbReference type="OrthoDB" id="9801052at2"/>
<feature type="region of interest" description="Disordered" evidence="1">
    <location>
        <begin position="265"/>
        <end position="292"/>
    </location>
</feature>
<sequence length="292" mass="33116">MRGRIILVVQARMGSSRLPGKVLLEACGKPLLELMLERLARVRSPVLIVVATTTDGADDPIVELCRRLRTEVFRGHPADLLDRHYAAGLVFGADAVAKIPSDCPLIDPVVVDRVLERFSRGDCDYAGNLHPASFPDGNDVEVMSMAALETAWREAHLPMEREHTTPFIWERGERFRLANVVWESDGKGAPLRDFSLSHRWTLDYPEDYTFIRRVYEALYPANPEFGLWDVLDWLETEPEIAAINAAYAGVNWYRHHLHELRTVDARHTRPHPLPGGRGTESRYANDRPLSTF</sequence>
<dbReference type="Gene3D" id="3.90.550.10">
    <property type="entry name" value="Spore Coat Polysaccharide Biosynthesis Protein SpsA, Chain A"/>
    <property type="match status" value="1"/>
</dbReference>
<evidence type="ECO:0000256" key="1">
    <source>
        <dbReference type="SAM" id="MobiDB-lite"/>
    </source>
</evidence>
<dbReference type="Proteomes" id="UP000266313">
    <property type="component" value="Chromosome"/>
</dbReference>
<dbReference type="EMBL" id="AP017928">
    <property type="protein sequence ID" value="BBA34901.1"/>
    <property type="molecule type" value="Genomic_DNA"/>
</dbReference>
<dbReference type="SUPFAM" id="SSF53448">
    <property type="entry name" value="Nucleotide-diphospho-sugar transferases"/>
    <property type="match status" value="1"/>
</dbReference>
<keyword evidence="2" id="KW-0808">Transferase</keyword>
<accession>A0A250KV95</accession>
<organism evidence="2 3">
    <name type="scientific">Methylocaldum marinum</name>
    <dbReference type="NCBI Taxonomy" id="1432792"/>
    <lineage>
        <taxon>Bacteria</taxon>
        <taxon>Pseudomonadati</taxon>
        <taxon>Pseudomonadota</taxon>
        <taxon>Gammaproteobacteria</taxon>
        <taxon>Methylococcales</taxon>
        <taxon>Methylococcaceae</taxon>
        <taxon>Methylocaldum</taxon>
    </lineage>
</organism>
<gene>
    <name evidence="2" type="ORF">sS8_2958</name>
</gene>
<dbReference type="Pfam" id="PF02348">
    <property type="entry name" value="CTP_transf_3"/>
    <property type="match status" value="1"/>
</dbReference>
<proteinExistence type="predicted"/>
<dbReference type="PANTHER" id="PTHR42866">
    <property type="entry name" value="3-DEOXY-MANNO-OCTULOSONATE CYTIDYLYLTRANSFERASE"/>
    <property type="match status" value="1"/>
</dbReference>
<dbReference type="InterPro" id="IPR029044">
    <property type="entry name" value="Nucleotide-diphossugar_trans"/>
</dbReference>
<dbReference type="GO" id="GO:0005829">
    <property type="term" value="C:cytosol"/>
    <property type="evidence" value="ECO:0007669"/>
    <property type="project" value="TreeGrafter"/>
</dbReference>
<reference evidence="2 3" key="1">
    <citation type="submission" date="2016-12" db="EMBL/GenBank/DDBJ databases">
        <title>Genome sequencing of Methylocaldum marinum.</title>
        <authorList>
            <person name="Takeuchi M."/>
            <person name="Kamagata Y."/>
            <person name="Hiraoka S."/>
            <person name="Oshima K."/>
            <person name="Hattori M."/>
            <person name="Iwasaki W."/>
        </authorList>
    </citation>
    <scope>NUCLEOTIDE SEQUENCE [LARGE SCALE GENOMIC DNA]</scope>
    <source>
        <strain evidence="2 3">S8</strain>
    </source>
</reference>
<dbReference type="GO" id="GO:0016779">
    <property type="term" value="F:nucleotidyltransferase activity"/>
    <property type="evidence" value="ECO:0007669"/>
    <property type="project" value="UniProtKB-KW"/>
</dbReference>
<name>A0A250KV95_9GAMM</name>
<dbReference type="CDD" id="cd02518">
    <property type="entry name" value="GT2_SpsF"/>
    <property type="match status" value="1"/>
</dbReference>